<dbReference type="OrthoDB" id="2338662at2759"/>
<protein>
    <recommendedName>
        <fullName evidence="3">CBM-cenC domain-containing protein</fullName>
    </recommendedName>
</protein>
<dbReference type="AlphaFoldDB" id="A0A0A1UC19"/>
<accession>A0A0A1UC19</accession>
<dbReference type="EMBL" id="KB206332">
    <property type="protein sequence ID" value="ELP92780.1"/>
    <property type="molecule type" value="Genomic_DNA"/>
</dbReference>
<dbReference type="Pfam" id="PF02018">
    <property type="entry name" value="CBM_4_9"/>
    <property type="match status" value="1"/>
</dbReference>
<feature type="signal peptide" evidence="2">
    <location>
        <begin position="1"/>
        <end position="16"/>
    </location>
</feature>
<feature type="chain" id="PRO_5001980425" description="CBM-cenC domain-containing protein" evidence="2">
    <location>
        <begin position="17"/>
        <end position="655"/>
    </location>
</feature>
<evidence type="ECO:0000256" key="1">
    <source>
        <dbReference type="ARBA" id="ARBA00022801"/>
    </source>
</evidence>
<keyword evidence="5" id="KW-1185">Reference proteome</keyword>
<dbReference type="GeneID" id="14891699"/>
<dbReference type="RefSeq" id="XP_004259551.1">
    <property type="nucleotide sequence ID" value="XM_004259503.1"/>
</dbReference>
<sequence length="655" mass="74882">MILFYLIFAVLSTTNILKNPSFEQYTVNNPDNWDVSGTVSMSTEHNTGTRSVKLIGSSTTNQIRQAVQLEVGFQYSFCAWVKASSFSHGIEICIEGMKLKSDGTEEYTGWYSETLSQTSGFEKLCVFTDPIKSAEYTYEAILISPTQDSGVGYVDDAEVSLFLKWLQKVEVVSYRQEVMDSVTEIRVIVGTNISQSADFSKFSLDVYFVEGGVEKLQKTVSVSSSTINFTVKNTITQHGVVTLKVVLKNSIYDIEDTLSTDFKRIATIKRQIEVDEYGRIMENGELVLPIGLYYSTVGNTELKELEGMKINTIVPYDGISVETLDEMKTRFGDTLRVFIAVHLYYSYLSNTCEQGRNFEEEYPKLVDTIKTYKDHSNVFGWYVNDETDICALKELINVTETIRNMDVNHPCYSVFYQMKNVYEYLPSLDLFGSDTYPVNVTGESLRNVFDLHKKAIDSVFGTRATIPVIQIMDWTWYAKKDPVTFKDRLYARPPTEQEVRAMTWMTFAGGAKGVFYFSYYDIKRMDYKTPFTQSWEELRHVVAEVEKYKDFILEVNLLNNIQVSKEDEVVYKIARVKDSDYILVVNMDDKRTHGFSVELSEQENWTTLLGSSNVKIEGNKIEIEVGPIDVLLLKGERNFVRPIGILLFLVITFLV</sequence>
<dbReference type="KEGG" id="eiv:EIN_372020"/>
<dbReference type="Proteomes" id="UP000014680">
    <property type="component" value="Unassembled WGS sequence"/>
</dbReference>
<evidence type="ECO:0000313" key="5">
    <source>
        <dbReference type="Proteomes" id="UP000014680"/>
    </source>
</evidence>
<reference evidence="4 5" key="1">
    <citation type="submission" date="2012-10" db="EMBL/GenBank/DDBJ databases">
        <authorList>
            <person name="Zafar N."/>
            <person name="Inman J."/>
            <person name="Hall N."/>
            <person name="Lorenzi H."/>
            <person name="Caler E."/>
        </authorList>
    </citation>
    <scope>NUCLEOTIDE SEQUENCE [LARGE SCALE GENOMIC DNA]</scope>
    <source>
        <strain evidence="4 5">IP1</strain>
    </source>
</reference>
<name>A0A0A1UC19_ENTIV</name>
<proteinExistence type="predicted"/>
<dbReference type="GO" id="GO:0016798">
    <property type="term" value="F:hydrolase activity, acting on glycosyl bonds"/>
    <property type="evidence" value="ECO:0007669"/>
    <property type="project" value="InterPro"/>
</dbReference>
<evidence type="ECO:0000259" key="3">
    <source>
        <dbReference type="Pfam" id="PF02018"/>
    </source>
</evidence>
<evidence type="ECO:0000313" key="4">
    <source>
        <dbReference type="EMBL" id="ELP92780.1"/>
    </source>
</evidence>
<organism evidence="4 5">
    <name type="scientific">Entamoeba invadens IP1</name>
    <dbReference type="NCBI Taxonomy" id="370355"/>
    <lineage>
        <taxon>Eukaryota</taxon>
        <taxon>Amoebozoa</taxon>
        <taxon>Evosea</taxon>
        <taxon>Archamoebae</taxon>
        <taxon>Mastigamoebida</taxon>
        <taxon>Entamoebidae</taxon>
        <taxon>Entamoeba</taxon>
    </lineage>
</organism>
<gene>
    <name evidence="4" type="ORF">EIN_372020</name>
</gene>
<dbReference type="VEuPathDB" id="AmoebaDB:EIN_372020"/>
<feature type="domain" description="CBM-cenC" evidence="3">
    <location>
        <begin position="15"/>
        <end position="109"/>
    </location>
</feature>
<keyword evidence="1" id="KW-0378">Hydrolase</keyword>
<keyword evidence="2" id="KW-0732">Signal</keyword>
<dbReference type="Gene3D" id="3.20.20.80">
    <property type="entry name" value="Glycosidases"/>
    <property type="match status" value="1"/>
</dbReference>
<dbReference type="InterPro" id="IPR003305">
    <property type="entry name" value="CenC_carb-bd"/>
</dbReference>
<dbReference type="Gene3D" id="2.60.120.260">
    <property type="entry name" value="Galactose-binding domain-like"/>
    <property type="match status" value="1"/>
</dbReference>
<evidence type="ECO:0000256" key="2">
    <source>
        <dbReference type="SAM" id="SignalP"/>
    </source>
</evidence>